<keyword evidence="3" id="KW-0268">Exocytosis</keyword>
<evidence type="ECO:0000313" key="5">
    <source>
        <dbReference type="EMBL" id="CAA2629651.1"/>
    </source>
</evidence>
<evidence type="ECO:0000256" key="3">
    <source>
        <dbReference type="ARBA" id="ARBA00022483"/>
    </source>
</evidence>
<dbReference type="FunFam" id="1.10.357.70:FF:000002">
    <property type="entry name" value="Exocyst complex component SEC6"/>
    <property type="match status" value="1"/>
</dbReference>
<gene>
    <name evidence="5" type="ORF">SI7747_12015289</name>
</gene>
<dbReference type="GO" id="GO:0051601">
    <property type="term" value="P:exocyst localization"/>
    <property type="evidence" value="ECO:0007669"/>
    <property type="project" value="TreeGrafter"/>
</dbReference>
<comment type="similarity">
    <text evidence="1">Belongs to the SEC6 family.</text>
</comment>
<evidence type="ECO:0000256" key="4">
    <source>
        <dbReference type="SAM" id="MobiDB-lite"/>
    </source>
</evidence>
<accession>A0A7I8JFG7</accession>
<keyword evidence="6" id="KW-1185">Reference proteome</keyword>
<dbReference type="Gene3D" id="1.10.357.70">
    <property type="entry name" value="Exocyst complex component Sec6, C-terminal domain"/>
    <property type="match status" value="1"/>
</dbReference>
<evidence type="ECO:0000313" key="6">
    <source>
        <dbReference type="Proteomes" id="UP001189122"/>
    </source>
</evidence>
<dbReference type="InterPro" id="IPR042532">
    <property type="entry name" value="EXOC3/Sec6_C"/>
</dbReference>
<feature type="region of interest" description="Disordered" evidence="4">
    <location>
        <begin position="745"/>
        <end position="770"/>
    </location>
</feature>
<name>A0A7I8JFG7_SPIIN</name>
<dbReference type="GO" id="GO:0006887">
    <property type="term" value="P:exocytosis"/>
    <property type="evidence" value="ECO:0007669"/>
    <property type="project" value="UniProtKB-KW"/>
</dbReference>
<organism evidence="5">
    <name type="scientific">Spirodela intermedia</name>
    <name type="common">Intermediate duckweed</name>
    <dbReference type="NCBI Taxonomy" id="51605"/>
    <lineage>
        <taxon>Eukaryota</taxon>
        <taxon>Viridiplantae</taxon>
        <taxon>Streptophyta</taxon>
        <taxon>Embryophyta</taxon>
        <taxon>Tracheophyta</taxon>
        <taxon>Spermatophyta</taxon>
        <taxon>Magnoliopsida</taxon>
        <taxon>Liliopsida</taxon>
        <taxon>Araceae</taxon>
        <taxon>Lemnoideae</taxon>
        <taxon>Spirodela</taxon>
    </lineage>
</organism>
<dbReference type="FunFam" id="1.10.357.50:FF:000003">
    <property type="entry name" value="Exocyst complex component SEC6"/>
    <property type="match status" value="1"/>
</dbReference>
<reference evidence="5 6" key="1">
    <citation type="submission" date="2019-12" db="EMBL/GenBank/DDBJ databases">
        <authorList>
            <person name="Scholz U."/>
            <person name="Mascher M."/>
            <person name="Fiebig A."/>
        </authorList>
    </citation>
    <scope>NUCLEOTIDE SEQUENCE</scope>
</reference>
<dbReference type="PANTHER" id="PTHR21292:SF1">
    <property type="entry name" value="EXOCYST COMPLEX COMPONENT 3"/>
    <property type="match status" value="1"/>
</dbReference>
<dbReference type="GO" id="GO:0000149">
    <property type="term" value="F:SNARE binding"/>
    <property type="evidence" value="ECO:0007669"/>
    <property type="project" value="TreeGrafter"/>
</dbReference>
<keyword evidence="2" id="KW-0813">Transport</keyword>
<evidence type="ECO:0000256" key="2">
    <source>
        <dbReference type="ARBA" id="ARBA00022448"/>
    </source>
</evidence>
<evidence type="ECO:0000256" key="1">
    <source>
        <dbReference type="ARBA" id="ARBA00009447"/>
    </source>
</evidence>
<protein>
    <submittedName>
        <fullName evidence="5">Uncharacterized protein</fullName>
    </submittedName>
</protein>
<dbReference type="EMBL" id="LR743599">
    <property type="protein sequence ID" value="CAA2629651.1"/>
    <property type="molecule type" value="Genomic_DNA"/>
</dbReference>
<dbReference type="GO" id="GO:0000145">
    <property type="term" value="C:exocyst"/>
    <property type="evidence" value="ECO:0007669"/>
    <property type="project" value="InterPro"/>
</dbReference>
<proteinExistence type="inferred from homology"/>
<dbReference type="PANTHER" id="PTHR21292">
    <property type="entry name" value="EXOCYST COMPLEX COMPONENT SEC6-RELATED"/>
    <property type="match status" value="1"/>
</dbReference>
<sequence length="782" mass="88773">MEDLGIEAKEAAVREVAKLLTLPEHLANIASIKSDYLSRQQANDAQLSTMVAEQVELAQAGIESLGLSQKTINELRGISLCQECQNLIENHDKIKLLSNARNNLNTTIKDVGGMMSISVEAAAARESLSDDKELINTFERLTALDGKRRFALAAAGSHKEEVGRLREYFEDVDQTWRHLKEHCELYECTGEPWFTNIMGHIANFFKLAKESPQTLCGFSNCLMPSRVIEMQEIFDQQLAEEAAEAEGGGSMASIANPRRSNKYRGDGFPRNIMQEKLKTQGKGFKDKCYEQIRKSVEERFNNLLSKLVFEDLKAALEEARRIGDELGDIYDYVAPCFPPRYEIFQLMVNLYTERFIQMLRLLSNRANELSNIEILKVTGWVVEYQNALIELGVDESLAQVCSESGAMDPLMNAYVERVQETTQKWYTNILDADKIHPPKKTEDGKLYTPAAVEVFRILGEHVQTVRENSTDVMLYRIALAVIQIMIDFQAAERQRLEEPASDIGLEPLCAVINNNLHCYELSSELSNSTLEALPSNYAEQVNFEDTCKGFLEVAKEAIHRTVSVIFEDPGVQELLAKLYQKDWLDGLVTEYLVATFGDYFGDVKMYIEERSFKRFVEACLEESIVIYIDHLLTQKTYIKEETIERMRLDEEVLMDFFRDHINISKIENRVRIMVDLRELASAESLDSFTLVYTNILEHQPDCPPEVVEKLVALREGIPRKDAKEVVQECKEIYENTLVGGNPSKAGFVFGRSNPSRRPRDPSGGSSRSPKSAWILTFGRIMG</sequence>
<dbReference type="EMBL" id="CACRZD030000012">
    <property type="protein sequence ID" value="CAA6668894.1"/>
    <property type="molecule type" value="Genomic_DNA"/>
</dbReference>
<dbReference type="Pfam" id="PF06046">
    <property type="entry name" value="Sec6"/>
    <property type="match status" value="1"/>
</dbReference>
<dbReference type="InterPro" id="IPR010326">
    <property type="entry name" value="EXOC3/Sec6"/>
</dbReference>
<dbReference type="Gene3D" id="1.10.357.50">
    <property type="match status" value="1"/>
</dbReference>
<dbReference type="Proteomes" id="UP001189122">
    <property type="component" value="Unassembled WGS sequence"/>
</dbReference>
<feature type="compositionally biased region" description="Low complexity" evidence="4">
    <location>
        <begin position="750"/>
        <end position="770"/>
    </location>
</feature>
<dbReference type="AlphaFoldDB" id="A0A7I8JFG7"/>